<feature type="transmembrane region" description="Helical" evidence="2">
    <location>
        <begin position="30"/>
        <end position="47"/>
    </location>
</feature>
<evidence type="ECO:0000256" key="2">
    <source>
        <dbReference type="SAM" id="Phobius"/>
    </source>
</evidence>
<dbReference type="NCBIfam" id="NF008528">
    <property type="entry name" value="PRK11463.1-2"/>
    <property type="match status" value="1"/>
</dbReference>
<feature type="region of interest" description="Disordered" evidence="1">
    <location>
        <begin position="132"/>
        <end position="167"/>
    </location>
</feature>
<gene>
    <name evidence="3" type="ORF">GCM10011316_10910</name>
</gene>
<dbReference type="GO" id="GO:0016020">
    <property type="term" value="C:membrane"/>
    <property type="evidence" value="ECO:0007669"/>
    <property type="project" value="InterPro"/>
</dbReference>
<accession>A0A916TDT5</accession>
<reference evidence="3" key="2">
    <citation type="submission" date="2020-09" db="EMBL/GenBank/DDBJ databases">
        <authorList>
            <person name="Sun Q."/>
            <person name="Zhou Y."/>
        </authorList>
    </citation>
    <scope>NUCLEOTIDE SEQUENCE</scope>
    <source>
        <strain evidence="3">CGMCC 1.12426</strain>
    </source>
</reference>
<feature type="transmembrane region" description="Helical" evidence="2">
    <location>
        <begin position="6"/>
        <end position="23"/>
    </location>
</feature>
<keyword evidence="2" id="KW-0812">Transmembrane</keyword>
<keyword evidence="4" id="KW-1185">Reference proteome</keyword>
<protein>
    <submittedName>
        <fullName evidence="3">Membrane protein FxsA</fullName>
    </submittedName>
</protein>
<dbReference type="PANTHER" id="PTHR35335">
    <property type="entry name" value="UPF0716 PROTEIN FXSA"/>
    <property type="match status" value="1"/>
</dbReference>
<name>A0A916TDT5_9HYPH</name>
<evidence type="ECO:0000313" key="4">
    <source>
        <dbReference type="Proteomes" id="UP000605148"/>
    </source>
</evidence>
<dbReference type="RefSeq" id="WP_150494754.1">
    <property type="nucleotide sequence ID" value="NZ_BMFA01000002.1"/>
</dbReference>
<evidence type="ECO:0000256" key="1">
    <source>
        <dbReference type="SAM" id="MobiDB-lite"/>
    </source>
</evidence>
<dbReference type="InterPro" id="IPR007313">
    <property type="entry name" value="FxsA"/>
</dbReference>
<sequence length="167" mass="17762">MGLYIVAAIILLPLIEIAVFIAVGDAIGILPTVLLTVLTAVAGTFMLRQQGLSLVTRMQSELQAGLVPETDMLHGAMIVLASILLLIPGFVTDAIGLLLFIPPVRGALARFIVSRVNVTVVQTGRRGQPGVVDLDEEDWAEKTASNPDGGPKRISPWADDDTPERQG</sequence>
<proteinExistence type="predicted"/>
<dbReference type="EMBL" id="BMFA01000002">
    <property type="protein sequence ID" value="GGB40670.1"/>
    <property type="molecule type" value="Genomic_DNA"/>
</dbReference>
<keyword evidence="2" id="KW-1133">Transmembrane helix</keyword>
<dbReference type="PANTHER" id="PTHR35335:SF1">
    <property type="entry name" value="UPF0716 PROTEIN FXSA"/>
    <property type="match status" value="1"/>
</dbReference>
<feature type="compositionally biased region" description="Acidic residues" evidence="1">
    <location>
        <begin position="158"/>
        <end position="167"/>
    </location>
</feature>
<dbReference type="OrthoDB" id="9792788at2"/>
<comment type="caution">
    <text evidence="3">The sequence shown here is derived from an EMBL/GenBank/DDBJ whole genome shotgun (WGS) entry which is preliminary data.</text>
</comment>
<organism evidence="3 4">
    <name type="scientific">Roseibium aquae</name>
    <dbReference type="NCBI Taxonomy" id="1323746"/>
    <lineage>
        <taxon>Bacteria</taxon>
        <taxon>Pseudomonadati</taxon>
        <taxon>Pseudomonadota</taxon>
        <taxon>Alphaproteobacteria</taxon>
        <taxon>Hyphomicrobiales</taxon>
        <taxon>Stappiaceae</taxon>
        <taxon>Roseibium</taxon>
    </lineage>
</organism>
<dbReference type="Proteomes" id="UP000605148">
    <property type="component" value="Unassembled WGS sequence"/>
</dbReference>
<dbReference type="Pfam" id="PF04186">
    <property type="entry name" value="FxsA"/>
    <property type="match status" value="1"/>
</dbReference>
<evidence type="ECO:0000313" key="3">
    <source>
        <dbReference type="EMBL" id="GGB40670.1"/>
    </source>
</evidence>
<dbReference type="AlphaFoldDB" id="A0A916TDT5"/>
<reference evidence="3" key="1">
    <citation type="journal article" date="2014" name="Int. J. Syst. Evol. Microbiol.">
        <title>Complete genome sequence of Corynebacterium casei LMG S-19264T (=DSM 44701T), isolated from a smear-ripened cheese.</title>
        <authorList>
            <consortium name="US DOE Joint Genome Institute (JGI-PGF)"/>
            <person name="Walter F."/>
            <person name="Albersmeier A."/>
            <person name="Kalinowski J."/>
            <person name="Ruckert C."/>
        </authorList>
    </citation>
    <scope>NUCLEOTIDE SEQUENCE</scope>
    <source>
        <strain evidence="3">CGMCC 1.12426</strain>
    </source>
</reference>
<keyword evidence="2" id="KW-0472">Membrane</keyword>
<feature type="transmembrane region" description="Helical" evidence="2">
    <location>
        <begin position="76"/>
        <end position="101"/>
    </location>
</feature>